<dbReference type="InterPro" id="IPR017850">
    <property type="entry name" value="Alkaline_phosphatase_core_sf"/>
</dbReference>
<dbReference type="OrthoDB" id="9765065at2"/>
<dbReference type="PANTHER" id="PTHR42693:SF53">
    <property type="entry name" value="ENDO-4-O-SULFATASE"/>
    <property type="match status" value="1"/>
</dbReference>
<dbReference type="GO" id="GO:0004065">
    <property type="term" value="F:arylsulfatase activity"/>
    <property type="evidence" value="ECO:0007669"/>
    <property type="project" value="TreeGrafter"/>
</dbReference>
<protein>
    <submittedName>
        <fullName evidence="4">Sulfatase</fullName>
    </submittedName>
</protein>
<dbReference type="RefSeq" id="WP_120714313.1">
    <property type="nucleotide sequence ID" value="NZ_RBCJ01000006.1"/>
</dbReference>
<keyword evidence="2" id="KW-0378">Hydrolase</keyword>
<dbReference type="PROSITE" id="PS51257">
    <property type="entry name" value="PROKAR_LIPOPROTEIN"/>
    <property type="match status" value="1"/>
</dbReference>
<feature type="domain" description="Sulfatase N-terminal" evidence="3">
    <location>
        <begin position="43"/>
        <end position="413"/>
    </location>
</feature>
<evidence type="ECO:0000256" key="2">
    <source>
        <dbReference type="ARBA" id="ARBA00022801"/>
    </source>
</evidence>
<dbReference type="AlphaFoldDB" id="A0A3B0BYN1"/>
<dbReference type="SUPFAM" id="SSF53649">
    <property type="entry name" value="Alkaline phosphatase-like"/>
    <property type="match status" value="1"/>
</dbReference>
<dbReference type="Proteomes" id="UP000276603">
    <property type="component" value="Unassembled WGS sequence"/>
</dbReference>
<keyword evidence="5" id="KW-1185">Reference proteome</keyword>
<gene>
    <name evidence="4" type="ORF">D7Z94_24635</name>
</gene>
<dbReference type="PANTHER" id="PTHR42693">
    <property type="entry name" value="ARYLSULFATASE FAMILY MEMBER"/>
    <property type="match status" value="1"/>
</dbReference>
<evidence type="ECO:0000313" key="4">
    <source>
        <dbReference type="EMBL" id="RKN76967.1"/>
    </source>
</evidence>
<accession>A0A3B0BYN1</accession>
<dbReference type="InterPro" id="IPR000917">
    <property type="entry name" value="Sulfatase_N"/>
</dbReference>
<dbReference type="Gene3D" id="3.40.720.10">
    <property type="entry name" value="Alkaline Phosphatase, subunit A"/>
    <property type="match status" value="1"/>
</dbReference>
<evidence type="ECO:0000313" key="5">
    <source>
        <dbReference type="Proteomes" id="UP000276603"/>
    </source>
</evidence>
<dbReference type="InterPro" id="IPR050738">
    <property type="entry name" value="Sulfatase"/>
</dbReference>
<dbReference type="CDD" id="cd16143">
    <property type="entry name" value="ARS_like"/>
    <property type="match status" value="1"/>
</dbReference>
<sequence length="515" mass="57630">MNENSKYRLTLSRLFFLMGFFFICSCQEKGKQQEKRKQTVTLPNVVIILADDLGYGDLGSYNKNSLVPTPNLDKLASQGIRLTDAYCPVAACSPSRYALMTGSYPFRSWKKTGVLANYEPSMMAKGQLTLPQMLQNAGYTTAGFGKWHLGASFPTLDGEKPASYGKHRAPNNGANLDLSKPITDGPVHHGFEHWYGFSCASECWIMDEKEIVAALQHDFYNIASAQNKDHIEIVPSDEYLDRITTKSTQFLQRHTQADKDQPFFLYFAPYVPHVPLAASKEFQGTTKAGLYGDYVYELDTYIGKLLDTLDSLQLAENTVVLFASDNGSHFEITRSDIDLTTTTNSAESIPKKDQYDSGHYPNGVLRGTKRTAWEGGVRTPFIARWPGHFPKNTKSTQLFALNDVIATLASIIGYDLPVDMAVDSYDQLSVLEGKDESIRKSVVVQSSGNRYGVRRGDWKYIEPTGEDDNGELYNLKDDVSESKNRYKEHPVFAQELKEHLNAIQKSEASNMDANP</sequence>
<evidence type="ECO:0000259" key="3">
    <source>
        <dbReference type="Pfam" id="PF00884"/>
    </source>
</evidence>
<evidence type="ECO:0000256" key="1">
    <source>
        <dbReference type="ARBA" id="ARBA00008779"/>
    </source>
</evidence>
<reference evidence="4 5" key="1">
    <citation type="submission" date="2018-10" db="EMBL/GenBank/DDBJ databases">
        <title>Ulvibacterium marinum gen. nov., sp. nov., a novel marine bacterium of the family Flavobacteriaceae, isolated from a culture of the green alga Ulva prolifera.</title>
        <authorList>
            <person name="Zhang Z."/>
        </authorList>
    </citation>
    <scope>NUCLEOTIDE SEQUENCE [LARGE SCALE GENOMIC DNA]</scope>
    <source>
        <strain evidence="4 5">CCMM003</strain>
    </source>
</reference>
<comment type="caution">
    <text evidence="4">The sequence shown here is derived from an EMBL/GenBank/DDBJ whole genome shotgun (WGS) entry which is preliminary data.</text>
</comment>
<proteinExistence type="inferred from homology"/>
<dbReference type="Gene3D" id="3.30.1120.10">
    <property type="match status" value="1"/>
</dbReference>
<organism evidence="4 5">
    <name type="scientific">Ulvibacterium marinum</name>
    <dbReference type="NCBI Taxonomy" id="2419782"/>
    <lineage>
        <taxon>Bacteria</taxon>
        <taxon>Pseudomonadati</taxon>
        <taxon>Bacteroidota</taxon>
        <taxon>Flavobacteriia</taxon>
        <taxon>Flavobacteriales</taxon>
        <taxon>Flavobacteriaceae</taxon>
        <taxon>Ulvibacterium</taxon>
    </lineage>
</organism>
<comment type="similarity">
    <text evidence="1">Belongs to the sulfatase family.</text>
</comment>
<name>A0A3B0BYN1_9FLAO</name>
<dbReference type="EMBL" id="RBCJ01000006">
    <property type="protein sequence ID" value="RKN76967.1"/>
    <property type="molecule type" value="Genomic_DNA"/>
</dbReference>
<dbReference type="Pfam" id="PF00884">
    <property type="entry name" value="Sulfatase"/>
    <property type="match status" value="1"/>
</dbReference>